<dbReference type="AlphaFoldDB" id="A0A8T0XAZ6"/>
<accession>A0A8T0XAZ6</accession>
<reference evidence="1" key="1">
    <citation type="submission" date="2020-05" db="EMBL/GenBank/DDBJ databases">
        <title>WGS assembly of Panicum virgatum.</title>
        <authorList>
            <person name="Lovell J.T."/>
            <person name="Jenkins J."/>
            <person name="Shu S."/>
            <person name="Juenger T.E."/>
            <person name="Schmutz J."/>
        </authorList>
    </citation>
    <scope>NUCLEOTIDE SEQUENCE</scope>
    <source>
        <strain evidence="1">AP13</strain>
    </source>
</reference>
<evidence type="ECO:0000313" key="2">
    <source>
        <dbReference type="Proteomes" id="UP000823388"/>
    </source>
</evidence>
<keyword evidence="2" id="KW-1185">Reference proteome</keyword>
<organism evidence="1 2">
    <name type="scientific">Panicum virgatum</name>
    <name type="common">Blackwell switchgrass</name>
    <dbReference type="NCBI Taxonomy" id="38727"/>
    <lineage>
        <taxon>Eukaryota</taxon>
        <taxon>Viridiplantae</taxon>
        <taxon>Streptophyta</taxon>
        <taxon>Embryophyta</taxon>
        <taxon>Tracheophyta</taxon>
        <taxon>Spermatophyta</taxon>
        <taxon>Magnoliopsida</taxon>
        <taxon>Liliopsida</taxon>
        <taxon>Poales</taxon>
        <taxon>Poaceae</taxon>
        <taxon>PACMAD clade</taxon>
        <taxon>Panicoideae</taxon>
        <taxon>Panicodae</taxon>
        <taxon>Paniceae</taxon>
        <taxon>Panicinae</taxon>
        <taxon>Panicum</taxon>
        <taxon>Panicum sect. Hiantes</taxon>
    </lineage>
</organism>
<protein>
    <submittedName>
        <fullName evidence="1">Uncharacterized protein</fullName>
    </submittedName>
</protein>
<sequence length="160" mass="18827">MDIYDHVKEKLADEQAKSIVWSSLNTSSVRWNLIMEGNLLLRAWSEDPYNQNRNPEEKRYSFGNALHLFVYLRHVHSHLLVYQKLLGKDFTKNDARALVDCKFSRVMSSLHWQLWVAKVLVDIESEAYFCKPGRACCPSPGFCLRREPRLTLQESLKRQR</sequence>
<dbReference type="EMBL" id="CM029038">
    <property type="protein sequence ID" value="KAG2654554.1"/>
    <property type="molecule type" value="Genomic_DNA"/>
</dbReference>
<comment type="caution">
    <text evidence="1">The sequence shown here is derived from an EMBL/GenBank/DDBJ whole genome shotgun (WGS) entry which is preliminary data.</text>
</comment>
<evidence type="ECO:0000313" key="1">
    <source>
        <dbReference type="EMBL" id="KAG2654554.1"/>
    </source>
</evidence>
<dbReference type="Proteomes" id="UP000823388">
    <property type="component" value="Chromosome 1N"/>
</dbReference>
<proteinExistence type="predicted"/>
<gene>
    <name evidence="1" type="ORF">PVAP13_1NG518100</name>
</gene>
<name>A0A8T0XAZ6_PANVG</name>